<reference evidence="2 3" key="1">
    <citation type="submission" date="2021-03" db="EMBL/GenBank/DDBJ databases">
        <title>Fibrella sp. HMF5036 genome sequencing and assembly.</title>
        <authorList>
            <person name="Kang H."/>
            <person name="Kim H."/>
            <person name="Bae S."/>
            <person name="Joh K."/>
        </authorList>
    </citation>
    <scope>NUCLEOTIDE SEQUENCE [LARGE SCALE GENOMIC DNA]</scope>
    <source>
        <strain evidence="2 3">HMF5036</strain>
    </source>
</reference>
<accession>A0A939JYS3</accession>
<feature type="signal peptide" evidence="1">
    <location>
        <begin position="1"/>
        <end position="18"/>
    </location>
</feature>
<dbReference type="RefSeq" id="WP_207338258.1">
    <property type="nucleotide sequence ID" value="NZ_JAFMYU010000029.1"/>
</dbReference>
<evidence type="ECO:0000313" key="2">
    <source>
        <dbReference type="EMBL" id="MBO0934297.1"/>
    </source>
</evidence>
<protein>
    <submittedName>
        <fullName evidence="2">Uncharacterized protein</fullName>
    </submittedName>
</protein>
<gene>
    <name evidence="2" type="ORF">J2I48_25035</name>
</gene>
<keyword evidence="1" id="KW-0732">Signal</keyword>
<name>A0A939JYS3_9BACT</name>
<evidence type="ECO:0000313" key="3">
    <source>
        <dbReference type="Proteomes" id="UP000664795"/>
    </source>
</evidence>
<sequence>MKNILLLVFTFCTAIAHAQNPYAAVIRQQATELAEALPRGQYQKVPLYTHPKIVSLMGGADKMVARMTEQTTTMKQQGIRFVSASIGQPGPVVTVGKELQCVVPQTVVLQMPQQRVAQQSSLIAFSEDGGKRWVFIDTQPGMERVRMVLPTISPKLVVPARQEPQVLK</sequence>
<dbReference type="EMBL" id="JAFMYU010000029">
    <property type="protein sequence ID" value="MBO0934297.1"/>
    <property type="molecule type" value="Genomic_DNA"/>
</dbReference>
<evidence type="ECO:0000256" key="1">
    <source>
        <dbReference type="SAM" id="SignalP"/>
    </source>
</evidence>
<dbReference type="AlphaFoldDB" id="A0A939JYS3"/>
<organism evidence="2 3">
    <name type="scientific">Fibrella aquatilis</name>
    <dbReference type="NCBI Taxonomy" id="2817059"/>
    <lineage>
        <taxon>Bacteria</taxon>
        <taxon>Pseudomonadati</taxon>
        <taxon>Bacteroidota</taxon>
        <taxon>Cytophagia</taxon>
        <taxon>Cytophagales</taxon>
        <taxon>Spirosomataceae</taxon>
        <taxon>Fibrella</taxon>
    </lineage>
</organism>
<proteinExistence type="predicted"/>
<dbReference type="Proteomes" id="UP000664795">
    <property type="component" value="Unassembled WGS sequence"/>
</dbReference>
<feature type="chain" id="PRO_5036722007" evidence="1">
    <location>
        <begin position="19"/>
        <end position="168"/>
    </location>
</feature>
<keyword evidence="3" id="KW-1185">Reference proteome</keyword>
<comment type="caution">
    <text evidence="2">The sequence shown here is derived from an EMBL/GenBank/DDBJ whole genome shotgun (WGS) entry which is preliminary data.</text>
</comment>